<feature type="compositionally biased region" description="Low complexity" evidence="1">
    <location>
        <begin position="102"/>
        <end position="115"/>
    </location>
</feature>
<feature type="region of interest" description="Disordered" evidence="1">
    <location>
        <begin position="92"/>
        <end position="115"/>
    </location>
</feature>
<evidence type="ECO:0000256" key="1">
    <source>
        <dbReference type="SAM" id="MobiDB-lite"/>
    </source>
</evidence>
<dbReference type="AlphaFoldDB" id="A0A7Y8KXQ3"/>
<gene>
    <name evidence="2" type="ORF">F3K02_08380</name>
</gene>
<evidence type="ECO:0000313" key="2">
    <source>
        <dbReference type="EMBL" id="NWF45268.1"/>
    </source>
</evidence>
<dbReference type="RefSeq" id="WP_177135056.1">
    <property type="nucleotide sequence ID" value="NZ_VYGV01000006.1"/>
</dbReference>
<sequence>MRKTYPLRPEGKNPDRVLDAVKHDIRKYMKRERRRDLPEGATFWDFDCRFGADKDSAQTANPAELIGLLDVLAKAGGEQCYVELLAKPGVRQPRPAGQEVIGDAGASPAPSDSDA</sequence>
<protein>
    <submittedName>
        <fullName evidence="2">Uncharacterized protein</fullName>
    </submittedName>
</protein>
<comment type="caution">
    <text evidence="2">The sequence shown here is derived from an EMBL/GenBank/DDBJ whole genome shotgun (WGS) entry which is preliminary data.</text>
</comment>
<dbReference type="InterPro" id="IPR046170">
    <property type="entry name" value="DUF6172"/>
</dbReference>
<keyword evidence="3" id="KW-1185">Reference proteome</keyword>
<dbReference type="Pfam" id="PF19669">
    <property type="entry name" value="DUF6172"/>
    <property type="match status" value="1"/>
</dbReference>
<proteinExistence type="predicted"/>
<name>A0A7Y8KXQ3_9BURK</name>
<dbReference type="EMBL" id="VYGV01000006">
    <property type="protein sequence ID" value="NWF45268.1"/>
    <property type="molecule type" value="Genomic_DNA"/>
</dbReference>
<organism evidence="2 3">
    <name type="scientific">Hydrogenophaga aromaticivorans</name>
    <dbReference type="NCBI Taxonomy" id="2610898"/>
    <lineage>
        <taxon>Bacteria</taxon>
        <taxon>Pseudomonadati</taxon>
        <taxon>Pseudomonadota</taxon>
        <taxon>Betaproteobacteria</taxon>
        <taxon>Burkholderiales</taxon>
        <taxon>Comamonadaceae</taxon>
        <taxon>Hydrogenophaga</taxon>
    </lineage>
</organism>
<accession>A0A7Y8KXQ3</accession>
<dbReference type="Proteomes" id="UP000545507">
    <property type="component" value="Unassembled WGS sequence"/>
</dbReference>
<evidence type="ECO:0000313" key="3">
    <source>
        <dbReference type="Proteomes" id="UP000545507"/>
    </source>
</evidence>
<reference evidence="2 3" key="1">
    <citation type="submission" date="2019-09" db="EMBL/GenBank/DDBJ databases">
        <title>Hydrogenophaga aromatica sp. nov., isolated from a para-xylene-degrading enrichment culture.</title>
        <authorList>
            <person name="Tancsics A."/>
            <person name="Banerjee S."/>
        </authorList>
    </citation>
    <scope>NUCLEOTIDE SEQUENCE [LARGE SCALE GENOMIC DNA]</scope>
    <source>
        <strain evidence="2 3">D2P1</strain>
    </source>
</reference>